<evidence type="ECO:0000256" key="3">
    <source>
        <dbReference type="ARBA" id="ARBA00022692"/>
    </source>
</evidence>
<organism evidence="8 9">
    <name type="scientific">Dreissena polymorpha</name>
    <name type="common">Zebra mussel</name>
    <name type="synonym">Mytilus polymorpha</name>
    <dbReference type="NCBI Taxonomy" id="45954"/>
    <lineage>
        <taxon>Eukaryota</taxon>
        <taxon>Metazoa</taxon>
        <taxon>Spiralia</taxon>
        <taxon>Lophotrochozoa</taxon>
        <taxon>Mollusca</taxon>
        <taxon>Bivalvia</taxon>
        <taxon>Autobranchia</taxon>
        <taxon>Heteroconchia</taxon>
        <taxon>Euheterodonta</taxon>
        <taxon>Imparidentia</taxon>
        <taxon>Neoheterodontei</taxon>
        <taxon>Myida</taxon>
        <taxon>Dreissenoidea</taxon>
        <taxon>Dreissenidae</taxon>
        <taxon>Dreissena</taxon>
    </lineage>
</organism>
<dbReference type="SUPFAM" id="SSF103473">
    <property type="entry name" value="MFS general substrate transporter"/>
    <property type="match status" value="1"/>
</dbReference>
<dbReference type="InterPro" id="IPR020846">
    <property type="entry name" value="MFS_dom"/>
</dbReference>
<keyword evidence="4 6" id="KW-1133">Transmembrane helix</keyword>
<evidence type="ECO:0000259" key="7">
    <source>
        <dbReference type="PROSITE" id="PS50850"/>
    </source>
</evidence>
<evidence type="ECO:0000313" key="8">
    <source>
        <dbReference type="EMBL" id="KAH3736402.1"/>
    </source>
</evidence>
<sequence length="84" mass="9384">MGTTSSFWGILADRYGRRNNLMLASVVVWYFGLLTSFSPSYFWILLLRGLVGAGMAGMPHGFTLLTEYLPQKYRAKILIFGSVG</sequence>
<evidence type="ECO:0000313" key="9">
    <source>
        <dbReference type="Proteomes" id="UP000828390"/>
    </source>
</evidence>
<dbReference type="Pfam" id="PF07690">
    <property type="entry name" value="MFS_1"/>
    <property type="match status" value="1"/>
</dbReference>
<name>A0A9D4HXG5_DREPO</name>
<dbReference type="GO" id="GO:0016020">
    <property type="term" value="C:membrane"/>
    <property type="evidence" value="ECO:0007669"/>
    <property type="project" value="UniProtKB-SubCell"/>
</dbReference>
<proteinExistence type="predicted"/>
<keyword evidence="3 6" id="KW-0812">Transmembrane</keyword>
<dbReference type="EMBL" id="JAIWYP010000011">
    <property type="protein sequence ID" value="KAH3736402.1"/>
    <property type="molecule type" value="Genomic_DNA"/>
</dbReference>
<keyword evidence="2" id="KW-0813">Transport</keyword>
<accession>A0A9D4HXG5</accession>
<dbReference type="Gene3D" id="1.20.1250.20">
    <property type="entry name" value="MFS general substrate transporter like domains"/>
    <property type="match status" value="1"/>
</dbReference>
<dbReference type="PANTHER" id="PTHR23511:SF45">
    <property type="entry name" value="SVOP LIKE"/>
    <property type="match status" value="1"/>
</dbReference>
<gene>
    <name evidence="8" type="ORF">DPMN_042965</name>
</gene>
<dbReference type="InterPro" id="IPR036259">
    <property type="entry name" value="MFS_trans_sf"/>
</dbReference>
<dbReference type="Proteomes" id="UP000828390">
    <property type="component" value="Unassembled WGS sequence"/>
</dbReference>
<keyword evidence="9" id="KW-1185">Reference proteome</keyword>
<evidence type="ECO:0000256" key="4">
    <source>
        <dbReference type="ARBA" id="ARBA00022989"/>
    </source>
</evidence>
<feature type="domain" description="Major facilitator superfamily (MFS) profile" evidence="7">
    <location>
        <begin position="1"/>
        <end position="84"/>
    </location>
</feature>
<reference evidence="8" key="1">
    <citation type="journal article" date="2019" name="bioRxiv">
        <title>The Genome of the Zebra Mussel, Dreissena polymorpha: A Resource for Invasive Species Research.</title>
        <authorList>
            <person name="McCartney M.A."/>
            <person name="Auch B."/>
            <person name="Kono T."/>
            <person name="Mallez S."/>
            <person name="Zhang Y."/>
            <person name="Obille A."/>
            <person name="Becker A."/>
            <person name="Abrahante J.E."/>
            <person name="Garbe J."/>
            <person name="Badalamenti J.P."/>
            <person name="Herman A."/>
            <person name="Mangelson H."/>
            <person name="Liachko I."/>
            <person name="Sullivan S."/>
            <person name="Sone E.D."/>
            <person name="Koren S."/>
            <person name="Silverstein K.A.T."/>
            <person name="Beckman K.B."/>
            <person name="Gohl D.M."/>
        </authorList>
    </citation>
    <scope>NUCLEOTIDE SEQUENCE</scope>
    <source>
        <strain evidence="8">Duluth1</strain>
        <tissue evidence="8">Whole animal</tissue>
    </source>
</reference>
<dbReference type="PROSITE" id="PS50850">
    <property type="entry name" value="MFS"/>
    <property type="match status" value="1"/>
</dbReference>
<dbReference type="AlphaFoldDB" id="A0A9D4HXG5"/>
<dbReference type="PANTHER" id="PTHR23511">
    <property type="entry name" value="SYNAPTIC VESICLE GLYCOPROTEIN 2"/>
    <property type="match status" value="1"/>
</dbReference>
<evidence type="ECO:0000256" key="5">
    <source>
        <dbReference type="ARBA" id="ARBA00023136"/>
    </source>
</evidence>
<dbReference type="InterPro" id="IPR011701">
    <property type="entry name" value="MFS"/>
</dbReference>
<comment type="caution">
    <text evidence="8">The sequence shown here is derived from an EMBL/GenBank/DDBJ whole genome shotgun (WGS) entry which is preliminary data.</text>
</comment>
<reference evidence="8" key="2">
    <citation type="submission" date="2020-11" db="EMBL/GenBank/DDBJ databases">
        <authorList>
            <person name="McCartney M.A."/>
            <person name="Auch B."/>
            <person name="Kono T."/>
            <person name="Mallez S."/>
            <person name="Becker A."/>
            <person name="Gohl D.M."/>
            <person name="Silverstein K.A.T."/>
            <person name="Koren S."/>
            <person name="Bechman K.B."/>
            <person name="Herman A."/>
            <person name="Abrahante J.E."/>
            <person name="Garbe J."/>
        </authorList>
    </citation>
    <scope>NUCLEOTIDE SEQUENCE</scope>
    <source>
        <strain evidence="8">Duluth1</strain>
        <tissue evidence="8">Whole animal</tissue>
    </source>
</reference>
<evidence type="ECO:0000256" key="2">
    <source>
        <dbReference type="ARBA" id="ARBA00022448"/>
    </source>
</evidence>
<protein>
    <recommendedName>
        <fullName evidence="7">Major facilitator superfamily (MFS) profile domain-containing protein</fullName>
    </recommendedName>
</protein>
<comment type="subcellular location">
    <subcellularLocation>
        <location evidence="1">Membrane</location>
        <topology evidence="1">Multi-pass membrane protein</topology>
    </subcellularLocation>
</comment>
<keyword evidence="5 6" id="KW-0472">Membrane</keyword>
<evidence type="ECO:0000256" key="6">
    <source>
        <dbReference type="SAM" id="Phobius"/>
    </source>
</evidence>
<evidence type="ECO:0000256" key="1">
    <source>
        <dbReference type="ARBA" id="ARBA00004141"/>
    </source>
</evidence>
<dbReference type="GO" id="GO:0022857">
    <property type="term" value="F:transmembrane transporter activity"/>
    <property type="evidence" value="ECO:0007669"/>
    <property type="project" value="InterPro"/>
</dbReference>
<feature type="transmembrane region" description="Helical" evidence="6">
    <location>
        <begin position="21"/>
        <end position="44"/>
    </location>
</feature>